<reference evidence="9" key="1">
    <citation type="journal article" date="2019" name="Int. J. Syst. Evol. Microbiol.">
        <title>The Global Catalogue of Microorganisms (GCM) 10K type strain sequencing project: providing services to taxonomists for standard genome sequencing and annotation.</title>
        <authorList>
            <consortium name="The Broad Institute Genomics Platform"/>
            <consortium name="The Broad Institute Genome Sequencing Center for Infectious Disease"/>
            <person name="Wu L."/>
            <person name="Ma J."/>
        </authorList>
    </citation>
    <scope>NUCLEOTIDE SEQUENCE [LARGE SCALE GENOMIC DNA]</scope>
    <source>
        <strain evidence="9">NBRC 106396</strain>
    </source>
</reference>
<comment type="caution">
    <text evidence="8">The sequence shown here is derived from an EMBL/GenBank/DDBJ whole genome shotgun (WGS) entry which is preliminary data.</text>
</comment>
<dbReference type="PROSITE" id="PS51257">
    <property type="entry name" value="PROKAR_LIPOPROTEIN"/>
    <property type="match status" value="1"/>
</dbReference>
<evidence type="ECO:0000256" key="2">
    <source>
        <dbReference type="ARBA" id="ARBA00022729"/>
    </source>
</evidence>
<dbReference type="PANTHER" id="PTHR30429">
    <property type="entry name" value="D-METHIONINE-BINDING LIPOPROTEIN METQ"/>
    <property type="match status" value="1"/>
</dbReference>
<dbReference type="Gene3D" id="3.40.190.10">
    <property type="entry name" value="Periplasmic binding protein-like II"/>
    <property type="match status" value="2"/>
</dbReference>
<feature type="signal peptide" evidence="7">
    <location>
        <begin position="1"/>
        <end position="23"/>
    </location>
</feature>
<evidence type="ECO:0000256" key="7">
    <source>
        <dbReference type="SAM" id="SignalP"/>
    </source>
</evidence>
<comment type="subcellular location">
    <subcellularLocation>
        <location evidence="1">Membrane</location>
        <topology evidence="1">Lipid-anchor</topology>
    </subcellularLocation>
</comment>
<accession>A0ABW2NM41</accession>
<proteinExistence type="inferred from homology"/>
<evidence type="ECO:0000313" key="8">
    <source>
        <dbReference type="EMBL" id="MFC7370283.1"/>
    </source>
</evidence>
<comment type="similarity">
    <text evidence="6">Belongs to the nlpA lipoprotein family.</text>
</comment>
<protein>
    <recommendedName>
        <fullName evidence="6">Lipoprotein</fullName>
    </recommendedName>
</protein>
<evidence type="ECO:0000256" key="1">
    <source>
        <dbReference type="ARBA" id="ARBA00004635"/>
    </source>
</evidence>
<keyword evidence="5 6" id="KW-0449">Lipoprotein</keyword>
<evidence type="ECO:0000256" key="3">
    <source>
        <dbReference type="ARBA" id="ARBA00023136"/>
    </source>
</evidence>
<organism evidence="8 9">
    <name type="scientific">Fictibacillus iocasae</name>
    <dbReference type="NCBI Taxonomy" id="2715437"/>
    <lineage>
        <taxon>Bacteria</taxon>
        <taxon>Bacillati</taxon>
        <taxon>Bacillota</taxon>
        <taxon>Bacilli</taxon>
        <taxon>Bacillales</taxon>
        <taxon>Fictibacillaceae</taxon>
        <taxon>Fictibacillus</taxon>
    </lineage>
</organism>
<evidence type="ECO:0000313" key="9">
    <source>
        <dbReference type="Proteomes" id="UP001596549"/>
    </source>
</evidence>
<dbReference type="Proteomes" id="UP001596549">
    <property type="component" value="Unassembled WGS sequence"/>
</dbReference>
<keyword evidence="3" id="KW-0472">Membrane</keyword>
<gene>
    <name evidence="8" type="ORF">ACFQPF_01145</name>
</gene>
<feature type="chain" id="PRO_5046990415" description="Lipoprotein" evidence="7">
    <location>
        <begin position="24"/>
        <end position="273"/>
    </location>
</feature>
<dbReference type="SUPFAM" id="SSF53850">
    <property type="entry name" value="Periplasmic binding protein-like II"/>
    <property type="match status" value="1"/>
</dbReference>
<dbReference type="InterPro" id="IPR004872">
    <property type="entry name" value="Lipoprotein_NlpA"/>
</dbReference>
<name>A0ABW2NM41_9BACL</name>
<dbReference type="PANTHER" id="PTHR30429:SF0">
    <property type="entry name" value="METHIONINE-BINDING LIPOPROTEIN METQ"/>
    <property type="match status" value="1"/>
</dbReference>
<dbReference type="PIRSF" id="PIRSF002854">
    <property type="entry name" value="MetQ"/>
    <property type="match status" value="1"/>
</dbReference>
<dbReference type="EMBL" id="JBHTCP010000002">
    <property type="protein sequence ID" value="MFC7370283.1"/>
    <property type="molecule type" value="Genomic_DNA"/>
</dbReference>
<sequence>MKKILKGLAIGALALGLTACSDATSGSEKTTKLTVGASNVPHAEILEEAKPLLKDKGIDLKIVTFQDYILPNKALHEKEIDANYFQHIPYLNQQLKENEEYDFVDAGPVHIEPMGVYSHKYKSLKELPDGALVILSNSVAEHGRILSIFEKEGGIKLKEGKGYEAQLSDITDNPKNLKFKADIEPGLLTKAFEYKEGDAVVINTNYAIDAGLNPKKDSIALEGPDSPFANIITVNKGDEKKEGIKTLVKVLQSEDIAEFINKEYKGSVLPVSK</sequence>
<evidence type="ECO:0000256" key="4">
    <source>
        <dbReference type="ARBA" id="ARBA00023139"/>
    </source>
</evidence>
<evidence type="ECO:0000256" key="6">
    <source>
        <dbReference type="PIRNR" id="PIRNR002854"/>
    </source>
</evidence>
<evidence type="ECO:0000256" key="5">
    <source>
        <dbReference type="ARBA" id="ARBA00023288"/>
    </source>
</evidence>
<dbReference type="RefSeq" id="WP_379745254.1">
    <property type="nucleotide sequence ID" value="NZ_JBHTCP010000002.1"/>
</dbReference>
<keyword evidence="4" id="KW-0564">Palmitate</keyword>
<keyword evidence="9" id="KW-1185">Reference proteome</keyword>
<keyword evidence="2 7" id="KW-0732">Signal</keyword>
<dbReference type="Pfam" id="PF03180">
    <property type="entry name" value="Lipoprotein_9"/>
    <property type="match status" value="1"/>
</dbReference>